<keyword evidence="3" id="KW-1185">Reference proteome</keyword>
<dbReference type="EMBL" id="JAQOUE010000001">
    <property type="protein sequence ID" value="MDT7040883.1"/>
    <property type="molecule type" value="Genomic_DNA"/>
</dbReference>
<name>A0ABU3K3D2_9BACT</name>
<accession>A0ABU3K3D2</accession>
<dbReference type="Proteomes" id="UP001250932">
    <property type="component" value="Unassembled WGS sequence"/>
</dbReference>
<dbReference type="RefSeq" id="WP_313831242.1">
    <property type="nucleotide sequence ID" value="NZ_JAQOUE010000001.1"/>
</dbReference>
<evidence type="ECO:0000313" key="3">
    <source>
        <dbReference type="Proteomes" id="UP001250932"/>
    </source>
</evidence>
<proteinExistence type="predicted"/>
<sequence length="411" mass="39323">MGTIVWPSANDVGVVAGAGVKLWERRLCEQVRTLLDRDFIVSGFTLPSSDADLTIDVAAGLAHIDGHIVDIDTATAVVCTASQTNHIFLKLTKDMAGNVLTAEFEVNTTGTAPADSVKIGTATTSGSAVTSTVDLRVLSPFGLSSTPRATGAGSTQAHEGTVVISSNTNLSGVHFYNNLTVNAGVTITVPAGGLRLVLIASESITLNGKINAKGAGGAGGAPSTTNGNPGQPGTDQAGGGGGGGHLQGQAGNGGASICHNFTKRAGGAGGGVSTDGTAATSLTGSQALVGFDPFFLFGGAGGGGGGASSGSACAGGGNGGGSVVLIAPSIIFGASSEIDSSGNNGPNGGTASTNSGGGGGGGAGNIYIIAKAIADSGMTFTMNGGAGGAEGSPSPGNGAAGANGFRQINIS</sequence>
<evidence type="ECO:0000256" key="1">
    <source>
        <dbReference type="SAM" id="MobiDB-lite"/>
    </source>
</evidence>
<reference evidence="2 3" key="1">
    <citation type="journal article" date="2023" name="ISME J.">
        <title>Cultivation and genomic characterization of novel and ubiquitous marine nitrite-oxidizing bacteria from the Nitrospirales.</title>
        <authorList>
            <person name="Mueller A.J."/>
            <person name="Daebeler A."/>
            <person name="Herbold C.W."/>
            <person name="Kirkegaard R.H."/>
            <person name="Daims H."/>
        </authorList>
    </citation>
    <scope>NUCLEOTIDE SEQUENCE [LARGE SCALE GENOMIC DNA]</scope>
    <source>
        <strain evidence="2 3">EB</strain>
    </source>
</reference>
<evidence type="ECO:0008006" key="4">
    <source>
        <dbReference type="Google" id="ProtNLM"/>
    </source>
</evidence>
<comment type="caution">
    <text evidence="2">The sequence shown here is derived from an EMBL/GenBank/DDBJ whole genome shotgun (WGS) entry which is preliminary data.</text>
</comment>
<evidence type="ECO:0000313" key="2">
    <source>
        <dbReference type="EMBL" id="MDT7040883.1"/>
    </source>
</evidence>
<protein>
    <recommendedName>
        <fullName evidence="4">PE-PGRS family protein</fullName>
    </recommendedName>
</protein>
<organism evidence="2 3">
    <name type="scientific">Candidatus Nitronereus thalassa</name>
    <dbReference type="NCBI Taxonomy" id="3020898"/>
    <lineage>
        <taxon>Bacteria</taxon>
        <taxon>Pseudomonadati</taxon>
        <taxon>Nitrospirota</taxon>
        <taxon>Nitrospiria</taxon>
        <taxon>Nitrospirales</taxon>
        <taxon>Nitrospiraceae</taxon>
        <taxon>Candidatus Nitronereus</taxon>
    </lineage>
</organism>
<feature type="region of interest" description="Disordered" evidence="1">
    <location>
        <begin position="215"/>
        <end position="249"/>
    </location>
</feature>
<gene>
    <name evidence="2" type="ORF">PPG34_00890</name>
</gene>
<feature type="compositionally biased region" description="Low complexity" evidence="1">
    <location>
        <begin position="221"/>
        <end position="235"/>
    </location>
</feature>
<feature type="compositionally biased region" description="Gly residues" evidence="1">
    <location>
        <begin position="236"/>
        <end position="249"/>
    </location>
</feature>